<comment type="caution">
    <text evidence="2">The sequence shown here is derived from an EMBL/GenBank/DDBJ whole genome shotgun (WGS) entry which is preliminary data.</text>
</comment>
<evidence type="ECO:0000313" key="4">
    <source>
        <dbReference type="Proteomes" id="UP000663852"/>
    </source>
</evidence>
<sequence>MSRKRRQVVEEIEDVSVEPAAKRAAKNEMNMEDYDKFLIEKKAGRFKRTGKWGGMYKSVAHECCDAECERKWAPKPVQCLTDDYYCPSCVLHHRNNMNRFGEERLKWTANVPNTFYVFSIIDPGTNAKGQKNQSLIKFGRTQNEDAVKRYPTAELKNYQMKLLLSLRGKLITMTRIENWWKEQAEKNKWFMRFSNNAFHGQTECVQVDDNTLAELIAKSKEMANVQEETD</sequence>
<gene>
    <name evidence="2" type="ORF">EDS130_LOCUS31340</name>
    <name evidence="1" type="ORF">XAT740_LOCUS25360</name>
</gene>
<dbReference type="OrthoDB" id="10259528at2759"/>
<reference evidence="2" key="1">
    <citation type="submission" date="2021-02" db="EMBL/GenBank/DDBJ databases">
        <authorList>
            <person name="Nowell W R."/>
        </authorList>
    </citation>
    <scope>NUCLEOTIDE SEQUENCE</scope>
</reference>
<dbReference type="Proteomes" id="UP000663828">
    <property type="component" value="Unassembled WGS sequence"/>
</dbReference>
<accession>A0A815EGE5</accession>
<evidence type="ECO:0000313" key="3">
    <source>
        <dbReference type="Proteomes" id="UP000663828"/>
    </source>
</evidence>
<dbReference type="EMBL" id="CAJNOR010002007">
    <property type="protein sequence ID" value="CAF1233661.1"/>
    <property type="molecule type" value="Genomic_DNA"/>
</dbReference>
<evidence type="ECO:0000313" key="1">
    <source>
        <dbReference type="EMBL" id="CAF1233661.1"/>
    </source>
</evidence>
<proteinExistence type="predicted"/>
<organism evidence="2 4">
    <name type="scientific">Adineta ricciae</name>
    <name type="common">Rotifer</name>
    <dbReference type="NCBI Taxonomy" id="249248"/>
    <lineage>
        <taxon>Eukaryota</taxon>
        <taxon>Metazoa</taxon>
        <taxon>Spiralia</taxon>
        <taxon>Gnathifera</taxon>
        <taxon>Rotifera</taxon>
        <taxon>Eurotatoria</taxon>
        <taxon>Bdelloidea</taxon>
        <taxon>Adinetida</taxon>
        <taxon>Adinetidae</taxon>
        <taxon>Adineta</taxon>
    </lineage>
</organism>
<dbReference type="Proteomes" id="UP000663852">
    <property type="component" value="Unassembled WGS sequence"/>
</dbReference>
<evidence type="ECO:0000313" key="2">
    <source>
        <dbReference type="EMBL" id="CAF1314740.1"/>
    </source>
</evidence>
<dbReference type="EMBL" id="CAJNOJ010000229">
    <property type="protein sequence ID" value="CAF1314740.1"/>
    <property type="molecule type" value="Genomic_DNA"/>
</dbReference>
<protein>
    <submittedName>
        <fullName evidence="2">Uncharacterized protein</fullName>
    </submittedName>
</protein>
<name>A0A815EGE5_ADIRI</name>
<dbReference type="AlphaFoldDB" id="A0A815EGE5"/>
<keyword evidence="3" id="KW-1185">Reference proteome</keyword>